<gene>
    <name evidence="3" type="ORF">AVEN_175845_1</name>
    <name evidence="1" type="ORF">AVEN_61816_1</name>
    <name evidence="2" type="ORF">AVEN_74794_1</name>
</gene>
<accession>A0A4Y2UF04</accession>
<dbReference type="EMBL" id="BGPR01036159">
    <property type="protein sequence ID" value="GBO11238.1"/>
    <property type="molecule type" value="Genomic_DNA"/>
</dbReference>
<evidence type="ECO:0000313" key="2">
    <source>
        <dbReference type="EMBL" id="GBO11267.1"/>
    </source>
</evidence>
<reference evidence="3 4" key="1">
    <citation type="journal article" date="2019" name="Sci. Rep.">
        <title>Orb-weaving spider Araneus ventricosus genome elucidates the spidroin gene catalogue.</title>
        <authorList>
            <person name="Kono N."/>
            <person name="Nakamura H."/>
            <person name="Ohtoshi R."/>
            <person name="Moran D.A.P."/>
            <person name="Shinohara A."/>
            <person name="Yoshida Y."/>
            <person name="Fujiwara M."/>
            <person name="Mori M."/>
            <person name="Tomita M."/>
            <person name="Arakawa K."/>
        </authorList>
    </citation>
    <scope>NUCLEOTIDE SEQUENCE [LARGE SCALE GENOMIC DNA]</scope>
</reference>
<proteinExistence type="predicted"/>
<evidence type="ECO:0000313" key="1">
    <source>
        <dbReference type="EMBL" id="GBO11238.1"/>
    </source>
</evidence>
<organism evidence="3 4">
    <name type="scientific">Araneus ventricosus</name>
    <name type="common">Orbweaver spider</name>
    <name type="synonym">Epeira ventricosa</name>
    <dbReference type="NCBI Taxonomy" id="182803"/>
    <lineage>
        <taxon>Eukaryota</taxon>
        <taxon>Metazoa</taxon>
        <taxon>Ecdysozoa</taxon>
        <taxon>Arthropoda</taxon>
        <taxon>Chelicerata</taxon>
        <taxon>Arachnida</taxon>
        <taxon>Araneae</taxon>
        <taxon>Araneomorphae</taxon>
        <taxon>Entelegynae</taxon>
        <taxon>Araneoidea</taxon>
        <taxon>Araneidae</taxon>
        <taxon>Araneus</taxon>
    </lineage>
</organism>
<dbReference type="OrthoDB" id="6467437at2759"/>
<evidence type="ECO:0000313" key="4">
    <source>
        <dbReference type="Proteomes" id="UP000499080"/>
    </source>
</evidence>
<dbReference type="EMBL" id="BGPR01036173">
    <property type="protein sequence ID" value="GBO11267.1"/>
    <property type="molecule type" value="Genomic_DNA"/>
</dbReference>
<sequence>MVGLEERDLDKKIYEKVDTKRICGDFYFNQVLTGHGVFGSFQASMFRKPAERQCGQNIESVSHVILECELRSDLRSKWPKRWKIKDLKELVPIHEFRSQASVIVEALPETRSMDWS</sequence>
<protein>
    <submittedName>
        <fullName evidence="3">Uncharacterized protein</fullName>
    </submittedName>
</protein>
<dbReference type="AlphaFoldDB" id="A0A4Y2UF04"/>
<dbReference type="Proteomes" id="UP000499080">
    <property type="component" value="Unassembled WGS sequence"/>
</dbReference>
<evidence type="ECO:0000313" key="3">
    <source>
        <dbReference type="EMBL" id="GBO11272.1"/>
    </source>
</evidence>
<keyword evidence="4" id="KW-1185">Reference proteome</keyword>
<name>A0A4Y2UF04_ARAVE</name>
<comment type="caution">
    <text evidence="3">The sequence shown here is derived from an EMBL/GenBank/DDBJ whole genome shotgun (WGS) entry which is preliminary data.</text>
</comment>
<dbReference type="EMBL" id="BGPR01036176">
    <property type="protein sequence ID" value="GBO11272.1"/>
    <property type="molecule type" value="Genomic_DNA"/>
</dbReference>